<dbReference type="RefSeq" id="WP_101303453.1">
    <property type="nucleotide sequence ID" value="NZ_CP025197.1"/>
</dbReference>
<proteinExistence type="predicted"/>
<name>A0A2K9E512_9FIRM</name>
<reference evidence="2 3" key="1">
    <citation type="submission" date="2017-12" db="EMBL/GenBank/DDBJ databases">
        <title>Complete genome sequence of Herbivorax saccincola GGR1, a novel Cellulosome-producing hydrolytic bacterium in a thermophilic biogas plant, established by Illumina and Nanopore MinION sequencing.</title>
        <authorList>
            <person name="Pechtl A."/>
            <person name="Ruckert C."/>
            <person name="Koeck D.E."/>
            <person name="Maus I."/>
            <person name="Winkler A."/>
            <person name="Kalinowski J."/>
            <person name="Puhler A."/>
            <person name="Schwarz W.W."/>
            <person name="Zverlov V.V."/>
            <person name="Schluter A."/>
            <person name="Liebl W."/>
        </authorList>
    </citation>
    <scope>NUCLEOTIDE SEQUENCE [LARGE SCALE GENOMIC DNA]</scope>
    <source>
        <strain evidence="3">SR1</strain>
    </source>
</reference>
<evidence type="ECO:0000256" key="1">
    <source>
        <dbReference type="SAM" id="Phobius"/>
    </source>
</evidence>
<feature type="transmembrane region" description="Helical" evidence="1">
    <location>
        <begin position="107"/>
        <end position="126"/>
    </location>
</feature>
<accession>A0A2K9E512</accession>
<evidence type="ECO:0000313" key="3">
    <source>
        <dbReference type="Proteomes" id="UP000233534"/>
    </source>
</evidence>
<evidence type="ECO:0000313" key="2">
    <source>
        <dbReference type="EMBL" id="AUG58787.1"/>
    </source>
</evidence>
<organism evidence="2 3">
    <name type="scientific">Acetivibrio saccincola</name>
    <dbReference type="NCBI Taxonomy" id="1677857"/>
    <lineage>
        <taxon>Bacteria</taxon>
        <taxon>Bacillati</taxon>
        <taxon>Bacillota</taxon>
        <taxon>Clostridia</taxon>
        <taxon>Eubacteriales</taxon>
        <taxon>Oscillospiraceae</taxon>
        <taxon>Acetivibrio</taxon>
    </lineage>
</organism>
<keyword evidence="1" id="KW-0812">Transmembrane</keyword>
<dbReference type="AlphaFoldDB" id="A0A2K9E512"/>
<protein>
    <submittedName>
        <fullName evidence="2">Uncharacterized protein</fullName>
    </submittedName>
</protein>
<keyword evidence="1" id="KW-0472">Membrane</keyword>
<keyword evidence="1" id="KW-1133">Transmembrane helix</keyword>
<dbReference type="KEGG" id="hsc:HVS_14670"/>
<gene>
    <name evidence="2" type="ORF">HVS_14670</name>
</gene>
<feature type="transmembrane region" description="Helical" evidence="1">
    <location>
        <begin position="54"/>
        <end position="87"/>
    </location>
</feature>
<dbReference type="EMBL" id="CP025197">
    <property type="protein sequence ID" value="AUG58787.1"/>
    <property type="molecule type" value="Genomic_DNA"/>
</dbReference>
<sequence length="154" mass="18360">MDLVWEILVVIAYILLIICIFVKKRNDFLAKKSGLKDVYKNVYRNIEERKLPKYLLIISKILIVIVFVYMLVEVLLLAILISFPIYLLGTGYEIDFFKEHLVFIGKYNYFLDCIKFFFFLIIYMLLIRAIHINRQVYKLLNQLSQETTDSFALI</sequence>
<keyword evidence="3" id="KW-1185">Reference proteome</keyword>
<feature type="transmembrane region" description="Helical" evidence="1">
    <location>
        <begin position="6"/>
        <end position="22"/>
    </location>
</feature>
<dbReference type="Proteomes" id="UP000233534">
    <property type="component" value="Chromosome"/>
</dbReference>